<comment type="caution">
    <text evidence="1">The sequence shown here is derived from an EMBL/GenBank/DDBJ whole genome shotgun (WGS) entry which is preliminary data.</text>
</comment>
<reference evidence="1" key="2">
    <citation type="submission" date="2020-09" db="EMBL/GenBank/DDBJ databases">
        <authorList>
            <person name="Sun Q."/>
            <person name="Ohkuma M."/>
        </authorList>
    </citation>
    <scope>NUCLEOTIDE SEQUENCE</scope>
    <source>
        <strain evidence="1">JCM 13064</strain>
    </source>
</reference>
<evidence type="ECO:0000313" key="2">
    <source>
        <dbReference type="Proteomes" id="UP000645217"/>
    </source>
</evidence>
<dbReference type="InterPro" id="IPR029063">
    <property type="entry name" value="SAM-dependent_MTases_sf"/>
</dbReference>
<dbReference type="AlphaFoldDB" id="A0A917QNS6"/>
<dbReference type="Pfam" id="PF13489">
    <property type="entry name" value="Methyltransf_23"/>
    <property type="match status" value="1"/>
</dbReference>
<proteinExistence type="predicted"/>
<organism evidence="1 2">
    <name type="scientific">Sphaerisporangium melleum</name>
    <dbReference type="NCBI Taxonomy" id="321316"/>
    <lineage>
        <taxon>Bacteria</taxon>
        <taxon>Bacillati</taxon>
        <taxon>Actinomycetota</taxon>
        <taxon>Actinomycetes</taxon>
        <taxon>Streptosporangiales</taxon>
        <taxon>Streptosporangiaceae</taxon>
        <taxon>Sphaerisporangium</taxon>
    </lineage>
</organism>
<keyword evidence="2" id="KW-1185">Reference proteome</keyword>
<sequence>MTEWRLFDGDTPHVSTFAFHEHRDRAPHLEQPLHRDRLHTAADAIRRLAPASVVDLGCGDGGLLSLLDGIPAWGYDFHPASATAWAGRGVIAERLDVFNARHVPRWGQLAVMTEVLEHLADPHGAVEWVSRHAQFTVASSPKDETGDEHGDCHAWAWDMDGYRALFDPHFEVLDHVPVGWSQLVVGRSRNL</sequence>
<evidence type="ECO:0000313" key="1">
    <source>
        <dbReference type="EMBL" id="GGK61374.1"/>
    </source>
</evidence>
<dbReference type="Gene3D" id="3.40.50.150">
    <property type="entry name" value="Vaccinia Virus protein VP39"/>
    <property type="match status" value="1"/>
</dbReference>
<accession>A0A917QNS6</accession>
<reference evidence="1" key="1">
    <citation type="journal article" date="2014" name="Int. J. Syst. Evol. Microbiol.">
        <title>Complete genome sequence of Corynebacterium casei LMG S-19264T (=DSM 44701T), isolated from a smear-ripened cheese.</title>
        <authorList>
            <consortium name="US DOE Joint Genome Institute (JGI-PGF)"/>
            <person name="Walter F."/>
            <person name="Albersmeier A."/>
            <person name="Kalinowski J."/>
            <person name="Ruckert C."/>
        </authorList>
    </citation>
    <scope>NUCLEOTIDE SEQUENCE</scope>
    <source>
        <strain evidence="1">JCM 13064</strain>
    </source>
</reference>
<protein>
    <submittedName>
        <fullName evidence="1">Uncharacterized protein</fullName>
    </submittedName>
</protein>
<dbReference type="Proteomes" id="UP000645217">
    <property type="component" value="Unassembled WGS sequence"/>
</dbReference>
<dbReference type="SUPFAM" id="SSF53335">
    <property type="entry name" value="S-adenosyl-L-methionine-dependent methyltransferases"/>
    <property type="match status" value="1"/>
</dbReference>
<gene>
    <name evidence="1" type="ORF">GCM10007964_00660</name>
</gene>
<dbReference type="EMBL" id="BMNT01000001">
    <property type="protein sequence ID" value="GGK61374.1"/>
    <property type="molecule type" value="Genomic_DNA"/>
</dbReference>
<name>A0A917QNS6_9ACTN</name>
<dbReference type="RefSeq" id="WP_189160875.1">
    <property type="nucleotide sequence ID" value="NZ_BMNT01000001.1"/>
</dbReference>